<sequence length="246" mass="27283">MITINLISSTGGSGRTSIALNLALLLHELGRDVLLVQADPVNMMTYQLGLEHRSALGLAHCLSEGRALSESIVTADSGLRLLPFGDMQGQDLYSVQNLLARTADPLLNLMGQPPLHEKTVMVVDLPRWPNVWCERFMAISDMNLITMTPDSGSVLSCNALLPALQNSRGASYFLMNRFESTHVLHLDIWTLCKIKLGHRLLPFYLHQDQALPESFATGSPLKDYAPLSQLTEDFQKRSNWIDLEIG</sequence>
<dbReference type="PANTHER" id="PTHR13696">
    <property type="entry name" value="P-LOOP CONTAINING NUCLEOSIDE TRIPHOSPHATE HYDROLASE"/>
    <property type="match status" value="1"/>
</dbReference>
<dbReference type="NCBIfam" id="TIGR03371">
    <property type="entry name" value="cellulose_yhjQ"/>
    <property type="match status" value="1"/>
</dbReference>
<keyword evidence="2" id="KW-1185">Reference proteome</keyword>
<organism evidence="1 2">
    <name type="scientific">Limnobacter litoralis</name>
    <dbReference type="NCBI Taxonomy" id="481366"/>
    <lineage>
        <taxon>Bacteria</taxon>
        <taxon>Pseudomonadati</taxon>
        <taxon>Pseudomonadota</taxon>
        <taxon>Betaproteobacteria</taxon>
        <taxon>Burkholderiales</taxon>
        <taxon>Burkholderiaceae</taxon>
        <taxon>Limnobacter</taxon>
    </lineage>
</organism>
<name>A0ABQ5YNY0_9BURK</name>
<dbReference type="Gene3D" id="3.40.50.300">
    <property type="entry name" value="P-loop containing nucleotide triphosphate hydrolases"/>
    <property type="match status" value="1"/>
</dbReference>
<dbReference type="RefSeq" id="WP_284279849.1">
    <property type="nucleotide sequence ID" value="NZ_BSOJ01000006.1"/>
</dbReference>
<dbReference type="InterPro" id="IPR027417">
    <property type="entry name" value="P-loop_NTPase"/>
</dbReference>
<reference evidence="2" key="1">
    <citation type="journal article" date="2019" name="Int. J. Syst. Evol. Microbiol.">
        <title>The Global Catalogue of Microorganisms (GCM) 10K type strain sequencing project: providing services to taxonomists for standard genome sequencing and annotation.</title>
        <authorList>
            <consortium name="The Broad Institute Genomics Platform"/>
            <consortium name="The Broad Institute Genome Sequencing Center for Infectious Disease"/>
            <person name="Wu L."/>
            <person name="Ma J."/>
        </authorList>
    </citation>
    <scope>NUCLEOTIDE SEQUENCE [LARGE SCALE GENOMIC DNA]</scope>
    <source>
        <strain evidence="2">NBRC 105857</strain>
    </source>
</reference>
<dbReference type="PANTHER" id="PTHR13696:SF99">
    <property type="entry name" value="COBYRINIC ACID AC-DIAMIDE SYNTHASE"/>
    <property type="match status" value="1"/>
</dbReference>
<evidence type="ECO:0008006" key="3">
    <source>
        <dbReference type="Google" id="ProtNLM"/>
    </source>
</evidence>
<dbReference type="Pfam" id="PF06564">
    <property type="entry name" value="CBP_BcsQ"/>
    <property type="match status" value="1"/>
</dbReference>
<dbReference type="EMBL" id="BSOJ01000006">
    <property type="protein sequence ID" value="GLR25495.1"/>
    <property type="molecule type" value="Genomic_DNA"/>
</dbReference>
<evidence type="ECO:0000313" key="2">
    <source>
        <dbReference type="Proteomes" id="UP001156664"/>
    </source>
</evidence>
<dbReference type="Proteomes" id="UP001156664">
    <property type="component" value="Unassembled WGS sequence"/>
</dbReference>
<gene>
    <name evidence="1" type="ORF">GCM10007875_05830</name>
</gene>
<dbReference type="SUPFAM" id="SSF52540">
    <property type="entry name" value="P-loop containing nucleoside triphosphate hydrolases"/>
    <property type="match status" value="1"/>
</dbReference>
<dbReference type="InterPro" id="IPR017746">
    <property type="entry name" value="Cellulose_synthase_operon_BcsQ"/>
</dbReference>
<evidence type="ECO:0000313" key="1">
    <source>
        <dbReference type="EMBL" id="GLR25495.1"/>
    </source>
</evidence>
<dbReference type="InterPro" id="IPR050678">
    <property type="entry name" value="DNA_Partitioning_ATPase"/>
</dbReference>
<accession>A0ABQ5YNY0</accession>
<proteinExistence type="predicted"/>
<protein>
    <recommendedName>
        <fullName evidence="3">Cellulose synthase operon protein YhjQ</fullName>
    </recommendedName>
</protein>
<comment type="caution">
    <text evidence="1">The sequence shown here is derived from an EMBL/GenBank/DDBJ whole genome shotgun (WGS) entry which is preliminary data.</text>
</comment>